<keyword evidence="2" id="KW-1185">Reference proteome</keyword>
<protein>
    <submittedName>
        <fullName evidence="1">Uncharacterized protein</fullName>
    </submittedName>
</protein>
<dbReference type="Proteomes" id="UP000642748">
    <property type="component" value="Unassembled WGS sequence"/>
</dbReference>
<accession>A0A8J3QSQ8</accession>
<gene>
    <name evidence="1" type="ORF">Raf01_49420</name>
</gene>
<evidence type="ECO:0000313" key="1">
    <source>
        <dbReference type="EMBL" id="GIH16770.1"/>
    </source>
</evidence>
<reference evidence="1" key="1">
    <citation type="submission" date="2021-01" db="EMBL/GenBank/DDBJ databases">
        <title>Whole genome shotgun sequence of Rugosimonospora africana NBRC 104875.</title>
        <authorList>
            <person name="Komaki H."/>
            <person name="Tamura T."/>
        </authorList>
    </citation>
    <scope>NUCLEOTIDE SEQUENCE</scope>
    <source>
        <strain evidence="1">NBRC 104875</strain>
    </source>
</reference>
<sequence length="97" mass="10141">MRLSCPSRSPLGNESVLIVQGAPSDTVRASTGAAEAAMGATREPPTVIAKPTVSVRLKVPRTCVIFVPSRPFLVTCLTGSIERAGRYGDEASDQLVA</sequence>
<dbReference type="EMBL" id="BONZ01000046">
    <property type="protein sequence ID" value="GIH16770.1"/>
    <property type="molecule type" value="Genomic_DNA"/>
</dbReference>
<organism evidence="1 2">
    <name type="scientific">Rugosimonospora africana</name>
    <dbReference type="NCBI Taxonomy" id="556532"/>
    <lineage>
        <taxon>Bacteria</taxon>
        <taxon>Bacillati</taxon>
        <taxon>Actinomycetota</taxon>
        <taxon>Actinomycetes</taxon>
        <taxon>Micromonosporales</taxon>
        <taxon>Micromonosporaceae</taxon>
        <taxon>Rugosimonospora</taxon>
    </lineage>
</organism>
<evidence type="ECO:0000313" key="2">
    <source>
        <dbReference type="Proteomes" id="UP000642748"/>
    </source>
</evidence>
<proteinExistence type="predicted"/>
<name>A0A8J3QSQ8_9ACTN</name>
<dbReference type="AlphaFoldDB" id="A0A8J3QSQ8"/>
<comment type="caution">
    <text evidence="1">The sequence shown here is derived from an EMBL/GenBank/DDBJ whole genome shotgun (WGS) entry which is preliminary data.</text>
</comment>